<comment type="caution">
    <text evidence="3">The sequence shown here is derived from an EMBL/GenBank/DDBJ whole genome shotgun (WGS) entry which is preliminary data.</text>
</comment>
<comment type="subcellular location">
    <subcellularLocation>
        <location evidence="1">Cell envelope</location>
    </subcellularLocation>
</comment>
<feature type="region of interest" description="Disordered" evidence="2">
    <location>
        <begin position="680"/>
        <end position="701"/>
    </location>
</feature>
<dbReference type="Proteomes" id="UP000587396">
    <property type="component" value="Unassembled WGS sequence"/>
</dbReference>
<evidence type="ECO:0000313" key="3">
    <source>
        <dbReference type="EMBL" id="MBC2889685.1"/>
    </source>
</evidence>
<feature type="region of interest" description="Disordered" evidence="2">
    <location>
        <begin position="399"/>
        <end position="420"/>
    </location>
</feature>
<dbReference type="InterPro" id="IPR042229">
    <property type="entry name" value="Listeria/Bacterioides_rpt_sf"/>
</dbReference>
<evidence type="ECO:0000313" key="4">
    <source>
        <dbReference type="Proteomes" id="UP000587396"/>
    </source>
</evidence>
<gene>
    <name evidence="3" type="ORF">H7313_10070</name>
</gene>
<reference evidence="3 4" key="1">
    <citation type="submission" date="2020-08" db="EMBL/GenBank/DDBJ databases">
        <authorList>
            <person name="Liu C."/>
            <person name="Sun Q."/>
        </authorList>
    </citation>
    <scope>NUCLEOTIDE SEQUENCE [LARGE SCALE GENOMIC DNA]</scope>
    <source>
        <strain evidence="3 4">N22</strain>
    </source>
</reference>
<organism evidence="3 4">
    <name type="scientific">Gordonibacter massiliensis</name>
    <name type="common">ex Traore et al. 2017</name>
    <dbReference type="NCBI Taxonomy" id="1841863"/>
    <lineage>
        <taxon>Bacteria</taxon>
        <taxon>Bacillati</taxon>
        <taxon>Actinomycetota</taxon>
        <taxon>Coriobacteriia</taxon>
        <taxon>Eggerthellales</taxon>
        <taxon>Eggerthellaceae</taxon>
        <taxon>Gordonibacter</taxon>
    </lineage>
</organism>
<proteinExistence type="predicted"/>
<dbReference type="Pfam" id="PF09479">
    <property type="entry name" value="Flg_new"/>
    <property type="match status" value="1"/>
</dbReference>
<dbReference type="Gene3D" id="2.60.40.4270">
    <property type="entry name" value="Listeria-Bacteroides repeat domain"/>
    <property type="match status" value="2"/>
</dbReference>
<dbReference type="InterPro" id="IPR013378">
    <property type="entry name" value="InlB-like_B-rpt"/>
</dbReference>
<evidence type="ECO:0000256" key="2">
    <source>
        <dbReference type="SAM" id="MobiDB-lite"/>
    </source>
</evidence>
<evidence type="ECO:0000256" key="1">
    <source>
        <dbReference type="ARBA" id="ARBA00004196"/>
    </source>
</evidence>
<dbReference type="NCBIfam" id="TIGR02543">
    <property type="entry name" value="List_Bact_rpt"/>
    <property type="match status" value="1"/>
</dbReference>
<accession>A0A842JIW0</accession>
<dbReference type="GO" id="GO:0030313">
    <property type="term" value="C:cell envelope"/>
    <property type="evidence" value="ECO:0007669"/>
    <property type="project" value="UniProtKB-SubCell"/>
</dbReference>
<keyword evidence="4" id="KW-1185">Reference proteome</keyword>
<name>A0A842JIW0_9ACTN</name>
<dbReference type="RefSeq" id="WP_185905477.1">
    <property type="nucleotide sequence ID" value="NZ_JACMSE010000007.1"/>
</dbReference>
<dbReference type="EMBL" id="JACMSE010000007">
    <property type="protein sequence ID" value="MBC2889685.1"/>
    <property type="molecule type" value="Genomic_DNA"/>
</dbReference>
<sequence>MNDIKDMTGKDVVGTSLVNGDFSQEGDPADHYSYHINVPGWETTQYAKESWKTTSQKIIEINTTKRAELSADYDSSLYQHVSTVPGTIYQWGLNHSGKGGTDTMALVIGPPSFSFSGAKIGYGRFKEDYQYGINKQDYFAAIVKAAETQNGGSLIAGKDYSVRVNLTTAAYDPNGASYYVRLMTSPVGSPTPYSGTYTVPEDQGVTVFAFTSYKSANEGAANFLQDIKFSAEVDFHPSDDVGYEGDGQLSVDAQDGFVYGIVEERGSTTMAAASTVAFEGETLPVSDLGKGTSDWYAAPGAGQLVFGNLTPGKTYRIVGVPKTAVNTTLTTNLNPGLVLDDGYYESVTIKPVADSSGGAGGNIQATAQKVGGSASIIVRPARADVEYALVEANAAGTGAASPVVPAKDKDGHEVPWSTPASGEGSLAFSNLALGRSYVIVARPKGYDEIGHADQVAAGSFVVVKTPSENFVDVSPDDGSVVRAAGEASDSVTVTNKSTQTQRYLVYDAVTGAATDGAWHELQPGTTDAWPGLDAAGVYQVVAAEPSTAAGAPGSAPSPGVRAYPAAPDPDIDYAAETVGKGGVVPKTVEFRLKDNGTGEYYRGAADSWEQGTGGSPVSLTEYLDRMAAGGAGAELSYRAHADYGPAVYVERSVTVPARPAAPELGASGYAFDYADEGIAPGADAPGDVQARSSGDSEWKTGTADVPVALSDLGWTGAEKTVQVRMAAVKSSSFASAANTAARVPSRSAAPDVTLLSSDNGRTYVFDGPDAPVSQYRVYGSANEGDWAACENASPQKGKTYEVRKKAGLGEFASNAVLRSASEAQLHAVAGDFQDVAYGYAEGPAVDLVLTNPGKNTAAVNAPYADEDPSVRIVMTRSPQSYKDVYGDAAAFSVEGEAARILATGAGAAGDATAQSPVNWRIKAKGDLFAGTYEAQIVVAFRDGGTGGDASVFYAAMGTVSLVVDKATPASPSLSLAGVTDTTARLSASSDDPHPVSIEYSTATSWGYGGSSTLTGLGPATCYEFYARTAADANHNASQPAMVRACTAHAAPDADAARFDFAAETVSFPAGCELRAAASGAGAEVASGSSVTGYVGQALYLRQRATGDEAGDFEGYVPASGWTSVAVPARPSIAASTTVENAADSRNPDGKVTVSGVAEFQYRKVSDAGWTRVQGASMALPAGAYEVRVPATGSAFASVPLPFAIAANNYFATFDLAGGGIEPADAAAEQYVASGGTASRPSPDPKRAGYDFAGWHAVSADGTVEDAEWAFDRALTSDVTLAAKWTPHACTVRFDSGVDAGEAPGVSGSMADQPFVYGEVQHLSACALVRANYEFAGWSETKGGPVKYADGAEASDLTPEDNGVVVLYAVWKRPAIDAAVPVTATVVVDGSGAFSYPSDYRIASTTKGSLRVSKIGFQLEAGADGIFSNACEVVVEVNGTALKAGEAVDAPADGFRIGPSADGAAPSYLPLSLSLTRPGGTMTHAEKARPFATVTYTLEFDDASAAASGTGA</sequence>
<protein>
    <submittedName>
        <fullName evidence="3">InlB B-repeat-containing protein</fullName>
    </submittedName>
</protein>